<reference evidence="1" key="3">
    <citation type="submission" date="2020-09" db="EMBL/GenBank/DDBJ databases">
        <authorList>
            <person name="Sun Q."/>
            <person name="Zhou Y."/>
        </authorList>
    </citation>
    <scope>NUCLEOTIDE SEQUENCE</scope>
    <source>
        <strain evidence="1">CGMCC 1.14984</strain>
    </source>
</reference>
<keyword evidence="4" id="KW-1185">Reference proteome</keyword>
<gene>
    <name evidence="2" type="ORF">FF098_006925</name>
    <name evidence="1" type="ORF">GCM10011355_13930</name>
</gene>
<accession>A0A8J3A1H3</accession>
<sequence>MPDRYADQHLCALKLSERRALVADSVEKTENFYRNHPTFTDLAKALATLKTPQEILGAVGEYITVDSLKPLIRHELRSYQAVPWYNSPALALDHGAITGWTLFSHAKVLVTLIVIDAVAFNEAMAASGMPPTIRFAAGYTSLSMLSGKALHLDGYSAAVITDKTPVHAGLKCSPEGDKRLTPGETLTCRGGSEALVYRHAESSAVLLQSYCRKKTGSVMADYDSRTLSLKKIVAADQRINRLQVVSSLARLFAHPEAAIALKALTDHPEHYVRWQAARELTALSPVEALPILTSMAARDRNPGVRNNAARTIGYLSERGIRAA</sequence>
<reference evidence="2 4" key="2">
    <citation type="submission" date="2020-02" db="EMBL/GenBank/DDBJ databases">
        <title>Genome sequence of Parvularcula flava strain NH6-79.</title>
        <authorList>
            <person name="Abdul Karim M.H."/>
            <person name="Lam M.Q."/>
            <person name="Chen S.J."/>
            <person name="Yahya A."/>
            <person name="Shahir S."/>
            <person name="Shamsir M.S."/>
            <person name="Chong C.S."/>
        </authorList>
    </citation>
    <scope>NUCLEOTIDE SEQUENCE [LARGE SCALE GENOMIC DNA]</scope>
    <source>
        <strain evidence="2 4">NH6-79</strain>
    </source>
</reference>
<dbReference type="AlphaFoldDB" id="A0A8J3A1H3"/>
<evidence type="ECO:0000313" key="2">
    <source>
        <dbReference type="EMBL" id="NHK27629.1"/>
    </source>
</evidence>
<dbReference type="EMBL" id="VCJR02000001">
    <property type="protein sequence ID" value="NHK27629.1"/>
    <property type="molecule type" value="Genomic_DNA"/>
</dbReference>
<dbReference type="Proteomes" id="UP000818603">
    <property type="component" value="Unassembled WGS sequence"/>
</dbReference>
<dbReference type="Gene3D" id="1.25.10.10">
    <property type="entry name" value="Leucine-rich Repeat Variant"/>
    <property type="match status" value="1"/>
</dbReference>
<dbReference type="Pfam" id="PF13646">
    <property type="entry name" value="HEAT_2"/>
    <property type="match status" value="1"/>
</dbReference>
<dbReference type="InterPro" id="IPR011989">
    <property type="entry name" value="ARM-like"/>
</dbReference>
<organism evidence="1 3">
    <name type="scientific">Aquisalinus luteolus</name>
    <dbReference type="NCBI Taxonomy" id="1566827"/>
    <lineage>
        <taxon>Bacteria</taxon>
        <taxon>Pseudomonadati</taxon>
        <taxon>Pseudomonadota</taxon>
        <taxon>Alphaproteobacteria</taxon>
        <taxon>Parvularculales</taxon>
        <taxon>Parvularculaceae</taxon>
        <taxon>Aquisalinus</taxon>
    </lineage>
</organism>
<evidence type="ECO:0000313" key="3">
    <source>
        <dbReference type="Proteomes" id="UP000621856"/>
    </source>
</evidence>
<protein>
    <submittedName>
        <fullName evidence="2">HEAT repeat domain-containing protein</fullName>
    </submittedName>
</protein>
<dbReference type="Proteomes" id="UP000621856">
    <property type="component" value="Unassembled WGS sequence"/>
</dbReference>
<proteinExistence type="predicted"/>
<reference evidence="1" key="1">
    <citation type="journal article" date="2014" name="Int. J. Syst. Evol. Microbiol.">
        <title>Complete genome sequence of Corynebacterium casei LMG S-19264T (=DSM 44701T), isolated from a smear-ripened cheese.</title>
        <authorList>
            <consortium name="US DOE Joint Genome Institute (JGI-PGF)"/>
            <person name="Walter F."/>
            <person name="Albersmeier A."/>
            <person name="Kalinowski J."/>
            <person name="Ruckert C."/>
        </authorList>
    </citation>
    <scope>NUCLEOTIDE SEQUENCE</scope>
    <source>
        <strain evidence="1">CGMCC 1.14984</strain>
    </source>
</reference>
<dbReference type="SUPFAM" id="SSF48371">
    <property type="entry name" value="ARM repeat"/>
    <property type="match status" value="1"/>
</dbReference>
<evidence type="ECO:0000313" key="4">
    <source>
        <dbReference type="Proteomes" id="UP000818603"/>
    </source>
</evidence>
<comment type="caution">
    <text evidence="1">The sequence shown here is derived from an EMBL/GenBank/DDBJ whole genome shotgun (WGS) entry which is preliminary data.</text>
</comment>
<dbReference type="EMBL" id="BMGZ01000001">
    <property type="protein sequence ID" value="GGH96017.1"/>
    <property type="molecule type" value="Genomic_DNA"/>
</dbReference>
<name>A0A8J3A1H3_9PROT</name>
<dbReference type="RefSeq" id="WP_155138734.1">
    <property type="nucleotide sequence ID" value="NZ_BMGZ01000001.1"/>
</dbReference>
<evidence type="ECO:0000313" key="1">
    <source>
        <dbReference type="EMBL" id="GGH96017.1"/>
    </source>
</evidence>
<dbReference type="InterPro" id="IPR016024">
    <property type="entry name" value="ARM-type_fold"/>
</dbReference>